<proteinExistence type="predicted"/>
<evidence type="ECO:0008006" key="5">
    <source>
        <dbReference type="Google" id="ProtNLM"/>
    </source>
</evidence>
<gene>
    <name evidence="3" type="ORF">SAMN05216214_103181</name>
</gene>
<dbReference type="AlphaFoldDB" id="A0A1H7I597"/>
<evidence type="ECO:0000256" key="1">
    <source>
        <dbReference type="SAM" id="MobiDB-lite"/>
    </source>
</evidence>
<keyword evidence="2" id="KW-1133">Transmembrane helix</keyword>
<dbReference type="Proteomes" id="UP000185766">
    <property type="component" value="Unassembled WGS sequence"/>
</dbReference>
<protein>
    <recommendedName>
        <fullName evidence="5">Thioredoxin domain-containing protein</fullName>
    </recommendedName>
</protein>
<dbReference type="EMBL" id="FOAS01000003">
    <property type="protein sequence ID" value="SEK57002.1"/>
    <property type="molecule type" value="Genomic_DNA"/>
</dbReference>
<feature type="region of interest" description="Disordered" evidence="1">
    <location>
        <begin position="306"/>
        <end position="326"/>
    </location>
</feature>
<evidence type="ECO:0000313" key="4">
    <source>
        <dbReference type="Proteomes" id="UP000185766"/>
    </source>
</evidence>
<feature type="compositionally biased region" description="Basic and acidic residues" evidence="1">
    <location>
        <begin position="306"/>
        <end position="315"/>
    </location>
</feature>
<keyword evidence="4" id="KW-1185">Reference proteome</keyword>
<name>A0A1H7I597_9GAMM</name>
<sequence>MYQLVFSGQLADNWQQAEVLPELARLLKQPPEKAQVLFSGRRFVLAKNLSSNKARDLRLNLRKIGALADIESMPPPATSQPEPATGKPCPKCGHRQSSGDTCNACGVIFHKFLQAQQAQTIAANPQINHSSQATVAPANKRSNSGYLLIGLILCLVVGVSLMIWQKRQDDDFRTRLMQAGVSEFHVDEVAQLRDLSVPGRTTIVALLDSRCGSCKHFQQLSATLSPHAPQLAFRHIVVHDHAAYAQALSKYKVPINNTPYLVIYSPDQQPMSPEQASHSREYWVVFAEVIKEVERDERLRAFEEELKEQRQRKESSAAGNSSAAKG</sequence>
<keyword evidence="2" id="KW-0472">Membrane</keyword>
<dbReference type="RefSeq" id="WP_074865373.1">
    <property type="nucleotide sequence ID" value="NZ_FOAS01000003.1"/>
</dbReference>
<keyword evidence="2" id="KW-0812">Transmembrane</keyword>
<reference evidence="3 4" key="1">
    <citation type="submission" date="2016-10" db="EMBL/GenBank/DDBJ databases">
        <authorList>
            <person name="de Groot N.N."/>
        </authorList>
    </citation>
    <scope>NUCLEOTIDE SEQUENCE [LARGE SCALE GENOMIC DNA]</scope>
    <source>
        <strain evidence="3 4">JCM 19513</strain>
    </source>
</reference>
<evidence type="ECO:0000313" key="3">
    <source>
        <dbReference type="EMBL" id="SEK57002.1"/>
    </source>
</evidence>
<feature type="region of interest" description="Disordered" evidence="1">
    <location>
        <begin position="70"/>
        <end position="95"/>
    </location>
</feature>
<organism evidence="3 4">
    <name type="scientific">Atopomonas hussainii</name>
    <dbReference type="NCBI Taxonomy" id="1429083"/>
    <lineage>
        <taxon>Bacteria</taxon>
        <taxon>Pseudomonadati</taxon>
        <taxon>Pseudomonadota</taxon>
        <taxon>Gammaproteobacteria</taxon>
        <taxon>Pseudomonadales</taxon>
        <taxon>Pseudomonadaceae</taxon>
        <taxon>Atopomonas</taxon>
    </lineage>
</organism>
<dbReference type="STRING" id="1429083.GCA_001885685_03378"/>
<feature type="compositionally biased region" description="Low complexity" evidence="1">
    <location>
        <begin position="316"/>
        <end position="326"/>
    </location>
</feature>
<feature type="transmembrane region" description="Helical" evidence="2">
    <location>
        <begin position="145"/>
        <end position="164"/>
    </location>
</feature>
<evidence type="ECO:0000256" key="2">
    <source>
        <dbReference type="SAM" id="Phobius"/>
    </source>
</evidence>
<accession>A0A1H7I597</accession>